<name>F6WXL6_HORSE</name>
<dbReference type="GO" id="GO:0007017">
    <property type="term" value="P:microtubule-based process"/>
    <property type="evidence" value="ECO:0007669"/>
    <property type="project" value="InterPro"/>
</dbReference>
<reference evidence="12 13" key="1">
    <citation type="journal article" date="2009" name="Science">
        <title>Genome sequence, comparative analysis, and population genetics of the domestic horse.</title>
        <authorList>
            <consortium name="Broad Institute Genome Sequencing Platform"/>
            <consortium name="Broad Institute Whole Genome Assembly Team"/>
            <person name="Wade C.M."/>
            <person name="Giulotto E."/>
            <person name="Sigurdsson S."/>
            <person name="Zoli M."/>
            <person name="Gnerre S."/>
            <person name="Imsland F."/>
            <person name="Lear T.L."/>
            <person name="Adelson D.L."/>
            <person name="Bailey E."/>
            <person name="Bellone R.R."/>
            <person name="Bloecker H."/>
            <person name="Distl O."/>
            <person name="Edgar R.C."/>
            <person name="Garber M."/>
            <person name="Leeb T."/>
            <person name="Mauceli E."/>
            <person name="MacLeod J.N."/>
            <person name="Penedo M.C.T."/>
            <person name="Raison J.M."/>
            <person name="Sharpe T."/>
            <person name="Vogel J."/>
            <person name="Andersson L."/>
            <person name="Antczak D.F."/>
            <person name="Biagi T."/>
            <person name="Binns M.M."/>
            <person name="Chowdhary B.P."/>
            <person name="Coleman S.J."/>
            <person name="Della Valle G."/>
            <person name="Fryc S."/>
            <person name="Guerin G."/>
            <person name="Hasegawa T."/>
            <person name="Hill E.W."/>
            <person name="Jurka J."/>
            <person name="Kiialainen A."/>
            <person name="Lindgren G."/>
            <person name="Liu J."/>
            <person name="Magnani E."/>
            <person name="Mickelson J.R."/>
            <person name="Murray J."/>
            <person name="Nergadze S.G."/>
            <person name="Onofrio R."/>
            <person name="Pedroni S."/>
            <person name="Piras M.F."/>
            <person name="Raudsepp T."/>
            <person name="Rocchi M."/>
            <person name="Roeed K.H."/>
            <person name="Ryder O.A."/>
            <person name="Searle S."/>
            <person name="Skow L."/>
            <person name="Swinburne J.E."/>
            <person name="Syvaenen A.C."/>
            <person name="Tozaki T."/>
            <person name="Valberg S.J."/>
            <person name="Vaudin M."/>
            <person name="White J.R."/>
            <person name="Zody M.C."/>
            <person name="Lander E.S."/>
            <person name="Lindblad-Toh K."/>
        </authorList>
    </citation>
    <scope>NUCLEOTIDE SEQUENCE [LARGE SCALE GENOMIC DNA]</scope>
    <source>
        <strain evidence="12 13">Thoroughbred</strain>
    </source>
</reference>
<keyword evidence="4" id="KW-0963">Cytoplasm</keyword>
<evidence type="ECO:0000256" key="1">
    <source>
        <dbReference type="ARBA" id="ARBA00001946"/>
    </source>
</evidence>
<dbReference type="Pfam" id="PF00091">
    <property type="entry name" value="Tubulin"/>
    <property type="match status" value="1"/>
</dbReference>
<evidence type="ECO:0000256" key="6">
    <source>
        <dbReference type="ARBA" id="ARBA00022741"/>
    </source>
</evidence>
<proteinExistence type="inferred from homology"/>
<feature type="domain" description="Tubulin/FtsZ GTPase" evidence="11">
    <location>
        <begin position="34"/>
        <end position="176"/>
    </location>
</feature>
<comment type="subcellular location">
    <subcellularLocation>
        <location evidence="2">Cytoplasm</location>
        <location evidence="2">Cytoskeleton</location>
    </subcellularLocation>
</comment>
<evidence type="ECO:0000259" key="11">
    <source>
        <dbReference type="SMART" id="SM00864"/>
    </source>
</evidence>
<sequence length="188" mass="19996">MGNACWELYCLEHSIQPDGIMLSGQALGGSEDNFSTFFSETWAGECVPRAVFVDLEPTAIDAVRTGTHRWLFHPEQLISGKEDAANNYARGHYSVGKEIIDVVLEQVRTLVSGRVSSVPAGDQCVLDLLPWPGRLDLRGGKGNRRPVAEAGADGVPGVPPACLSTRLPLGGAVCPGGGSRVRSLTNLL</sequence>
<dbReference type="STRING" id="9796.ENSECAP00000002761"/>
<keyword evidence="6" id="KW-0547">Nucleotide-binding</keyword>
<dbReference type="Ensembl" id="ENSECAT00000003985.4">
    <property type="protein sequence ID" value="ENSECAP00000002761.3"/>
    <property type="gene ID" value="ENSECAG00000002714.4"/>
</dbReference>
<evidence type="ECO:0000256" key="5">
    <source>
        <dbReference type="ARBA" id="ARBA00022701"/>
    </source>
</evidence>
<dbReference type="FunFam" id="3.40.50.1440:FF:000078">
    <property type="entry name" value="Uncharacterized protein"/>
    <property type="match status" value="1"/>
</dbReference>
<dbReference type="GO" id="GO:0005874">
    <property type="term" value="C:microtubule"/>
    <property type="evidence" value="ECO:0007669"/>
    <property type="project" value="UniProtKB-KW"/>
</dbReference>
<accession>F6WXL6</accession>
<evidence type="ECO:0000256" key="9">
    <source>
        <dbReference type="ARBA" id="ARBA00023212"/>
    </source>
</evidence>
<keyword evidence="7" id="KW-0378">Hydrolase</keyword>
<reference evidence="12" key="2">
    <citation type="submission" date="2025-08" db="UniProtKB">
        <authorList>
            <consortium name="Ensembl"/>
        </authorList>
    </citation>
    <scope>IDENTIFICATION</scope>
    <source>
        <strain evidence="12">Thoroughbred</strain>
    </source>
</reference>
<comment type="similarity">
    <text evidence="3">Belongs to the tubulin family.</text>
</comment>
<protein>
    <submittedName>
        <fullName evidence="12">Tubulin alpha 5, pseudo</fullName>
    </submittedName>
</protein>
<dbReference type="GO" id="GO:0016787">
    <property type="term" value="F:hydrolase activity"/>
    <property type="evidence" value="ECO:0007669"/>
    <property type="project" value="UniProtKB-KW"/>
</dbReference>
<evidence type="ECO:0000256" key="4">
    <source>
        <dbReference type="ARBA" id="ARBA00022490"/>
    </source>
</evidence>
<comment type="cofactor">
    <cofactor evidence="1">
        <name>Mg(2+)</name>
        <dbReference type="ChEBI" id="CHEBI:18420"/>
    </cofactor>
</comment>
<comment type="catalytic activity">
    <reaction evidence="10">
        <text>GTP + H2O = GDP + phosphate + H(+)</text>
        <dbReference type="Rhea" id="RHEA:19669"/>
        <dbReference type="ChEBI" id="CHEBI:15377"/>
        <dbReference type="ChEBI" id="CHEBI:15378"/>
        <dbReference type="ChEBI" id="CHEBI:37565"/>
        <dbReference type="ChEBI" id="CHEBI:43474"/>
        <dbReference type="ChEBI" id="CHEBI:58189"/>
    </reaction>
    <physiologicalReaction direction="left-to-right" evidence="10">
        <dbReference type="Rhea" id="RHEA:19670"/>
    </physiologicalReaction>
</comment>
<evidence type="ECO:0000256" key="7">
    <source>
        <dbReference type="ARBA" id="ARBA00022801"/>
    </source>
</evidence>
<dbReference type="HOGENOM" id="CLU_015718_0_2_1"/>
<dbReference type="SMR" id="F6WXL6"/>
<dbReference type="PRINTS" id="PR01162">
    <property type="entry name" value="ALPHATUBULIN"/>
</dbReference>
<dbReference type="InterPro" id="IPR002452">
    <property type="entry name" value="Alpha_tubulin"/>
</dbReference>
<organism evidence="12 13">
    <name type="scientific">Equus caballus</name>
    <name type="common">Horse</name>
    <dbReference type="NCBI Taxonomy" id="9796"/>
    <lineage>
        <taxon>Eukaryota</taxon>
        <taxon>Metazoa</taxon>
        <taxon>Chordata</taxon>
        <taxon>Craniata</taxon>
        <taxon>Vertebrata</taxon>
        <taxon>Euteleostomi</taxon>
        <taxon>Mammalia</taxon>
        <taxon>Eutheria</taxon>
        <taxon>Laurasiatheria</taxon>
        <taxon>Perissodactyla</taxon>
        <taxon>Equidae</taxon>
        <taxon>Equus</taxon>
    </lineage>
</organism>
<evidence type="ECO:0000313" key="13">
    <source>
        <dbReference type="Proteomes" id="UP000002281"/>
    </source>
</evidence>
<dbReference type="InParanoid" id="F6WXL6"/>
<evidence type="ECO:0000256" key="3">
    <source>
        <dbReference type="ARBA" id="ARBA00009636"/>
    </source>
</evidence>
<dbReference type="GO" id="GO:0005525">
    <property type="term" value="F:GTP binding"/>
    <property type="evidence" value="ECO:0007669"/>
    <property type="project" value="UniProtKB-KW"/>
</dbReference>
<dbReference type="Gene3D" id="3.40.50.1440">
    <property type="entry name" value="Tubulin/FtsZ, GTPase domain"/>
    <property type="match status" value="1"/>
</dbReference>
<evidence type="ECO:0000256" key="2">
    <source>
        <dbReference type="ARBA" id="ARBA00004245"/>
    </source>
</evidence>
<dbReference type="SMART" id="SM00864">
    <property type="entry name" value="Tubulin"/>
    <property type="match status" value="1"/>
</dbReference>
<evidence type="ECO:0000313" key="12">
    <source>
        <dbReference type="Ensembl" id="ENSECAP00000002761.3"/>
    </source>
</evidence>
<dbReference type="AlphaFoldDB" id="F6WXL6"/>
<keyword evidence="5" id="KW-0493">Microtubule</keyword>
<dbReference type="SUPFAM" id="SSF52490">
    <property type="entry name" value="Tubulin nucleotide-binding domain-like"/>
    <property type="match status" value="1"/>
</dbReference>
<dbReference type="Proteomes" id="UP000002281">
    <property type="component" value="Chromosome 30"/>
</dbReference>
<keyword evidence="13" id="KW-1185">Reference proteome</keyword>
<dbReference type="PRINTS" id="PR01161">
    <property type="entry name" value="TUBULIN"/>
</dbReference>
<keyword evidence="8" id="KW-0342">GTP-binding</keyword>
<evidence type="ECO:0000256" key="8">
    <source>
        <dbReference type="ARBA" id="ARBA00023134"/>
    </source>
</evidence>
<evidence type="ECO:0000256" key="10">
    <source>
        <dbReference type="ARBA" id="ARBA00049117"/>
    </source>
</evidence>
<dbReference type="InterPro" id="IPR003008">
    <property type="entry name" value="Tubulin_FtsZ_GTPase"/>
</dbReference>
<dbReference type="GO" id="GO:0005200">
    <property type="term" value="F:structural constituent of cytoskeleton"/>
    <property type="evidence" value="ECO:0007669"/>
    <property type="project" value="InterPro"/>
</dbReference>
<dbReference type="Bgee" id="ENSECAG00000002714">
    <property type="expression patterns" value="Expressed in zone of skin and 3 other cell types or tissues"/>
</dbReference>
<dbReference type="GeneTree" id="ENSGT00950000183165"/>
<dbReference type="PANTHER" id="PTHR11588">
    <property type="entry name" value="TUBULIN"/>
    <property type="match status" value="1"/>
</dbReference>
<dbReference type="PaxDb" id="9796-ENSECAP00000002761"/>
<keyword evidence="9" id="KW-0206">Cytoskeleton</keyword>
<reference evidence="12" key="3">
    <citation type="submission" date="2025-09" db="UniProtKB">
        <authorList>
            <consortium name="Ensembl"/>
        </authorList>
    </citation>
    <scope>IDENTIFICATION</scope>
    <source>
        <strain evidence="12">Thoroughbred</strain>
    </source>
</reference>
<dbReference type="InterPro" id="IPR000217">
    <property type="entry name" value="Tubulin"/>
</dbReference>
<dbReference type="InterPro" id="IPR036525">
    <property type="entry name" value="Tubulin/FtsZ_GTPase_sf"/>
</dbReference>